<protein>
    <recommendedName>
        <fullName evidence="3">Zn(2)-C6 fungal-type domain-containing protein</fullName>
    </recommendedName>
</protein>
<feature type="domain" description="Zn(2)-C6 fungal-type" evidence="3">
    <location>
        <begin position="10"/>
        <end position="39"/>
    </location>
</feature>
<dbReference type="PROSITE" id="PS00463">
    <property type="entry name" value="ZN2_CY6_FUNGAL_1"/>
    <property type="match status" value="1"/>
</dbReference>
<gene>
    <name evidence="4" type="ORF">PG993_006908</name>
</gene>
<dbReference type="InterPro" id="IPR001138">
    <property type="entry name" value="Zn2Cys6_DnaBD"/>
</dbReference>
<evidence type="ECO:0000313" key="4">
    <source>
        <dbReference type="EMBL" id="KAK8038497.1"/>
    </source>
</evidence>
<dbReference type="InterPro" id="IPR036864">
    <property type="entry name" value="Zn2-C6_fun-type_DNA-bd_sf"/>
</dbReference>
<dbReference type="Proteomes" id="UP001444661">
    <property type="component" value="Unassembled WGS sequence"/>
</dbReference>
<dbReference type="EMBL" id="JAQQWK010000006">
    <property type="protein sequence ID" value="KAK8038497.1"/>
    <property type="molecule type" value="Genomic_DNA"/>
</dbReference>
<sequence>MVGVPGRSKACHTCKQRRIKCGSELPTCRNCAKSKRVCTGYQRQHAFILSQLSMDKNGRSQSNDQSVLRSQPDSGVVMISRWRADKSKPFPGAAGNRAMMPEMAAMPVRLPQKVSTQQAYRSRFISLMFENDCSVSGEMSKAYQTFGDRYAWPTHILSLPSLTPALESALLAMSTARLGHHTRRPALVQESLKLYTQSVARVRRDVLDKSARNSEQSLAACLSLLWYEAIECPGKTMDGYQAHYRGCLELLQMRGPEAYTSGLAHCTLQILRLHTVVLGNGSSGATFLAQPEWLDLPWSSQPDTKSFFDQLLDTLLQLPSLEAQTQTFQAAADPLRKLRCAWSIIEASQKTEDALQGWFASFRAALPGNGALYRAKLSRIESVVDNAVEGKLFPVAFLFPAFMVGQALVHYWVALMSVQARLCHIYSSLRGLAATLDLLGREKLPCTCECSGRSGGCENKAGGPGPEPDDRSKPKTATAARATHCLRHFNPDRLPHLERRAEWPRTIAYNVCQSAEYFLLDTNRGFGPASVLPALEWVREFWQRAPGSWAREVAWIDDMVGRIHSSGYGIAGALLKQRSFVGSRAGA</sequence>
<dbReference type="PROSITE" id="PS50048">
    <property type="entry name" value="ZN2_CY6_FUNGAL_2"/>
    <property type="match status" value="1"/>
</dbReference>
<name>A0ABR1SW97_9PEZI</name>
<evidence type="ECO:0000259" key="3">
    <source>
        <dbReference type="PROSITE" id="PS50048"/>
    </source>
</evidence>
<feature type="region of interest" description="Disordered" evidence="2">
    <location>
        <begin position="457"/>
        <end position="477"/>
    </location>
</feature>
<dbReference type="Gene3D" id="4.10.240.10">
    <property type="entry name" value="Zn(2)-C6 fungal-type DNA-binding domain"/>
    <property type="match status" value="1"/>
</dbReference>
<evidence type="ECO:0000313" key="5">
    <source>
        <dbReference type="Proteomes" id="UP001444661"/>
    </source>
</evidence>
<accession>A0ABR1SW97</accession>
<dbReference type="SUPFAM" id="SSF57701">
    <property type="entry name" value="Zn2/Cys6 DNA-binding domain"/>
    <property type="match status" value="1"/>
</dbReference>
<dbReference type="InterPro" id="IPR053178">
    <property type="entry name" value="Osmoadaptation_assoc"/>
</dbReference>
<dbReference type="SMART" id="SM00066">
    <property type="entry name" value="GAL4"/>
    <property type="match status" value="1"/>
</dbReference>
<evidence type="ECO:0000256" key="1">
    <source>
        <dbReference type="ARBA" id="ARBA00023242"/>
    </source>
</evidence>
<dbReference type="Pfam" id="PF11951">
    <property type="entry name" value="Fungal_trans_2"/>
    <property type="match status" value="1"/>
</dbReference>
<keyword evidence="5" id="KW-1185">Reference proteome</keyword>
<reference evidence="4 5" key="1">
    <citation type="submission" date="2023-01" db="EMBL/GenBank/DDBJ databases">
        <title>Analysis of 21 Apiospora genomes using comparative genomics revels a genus with tremendous synthesis potential of carbohydrate active enzymes and secondary metabolites.</title>
        <authorList>
            <person name="Sorensen T."/>
        </authorList>
    </citation>
    <scope>NUCLEOTIDE SEQUENCE [LARGE SCALE GENOMIC DNA]</scope>
    <source>
        <strain evidence="4 5">CBS 33761</strain>
    </source>
</reference>
<evidence type="ECO:0000256" key="2">
    <source>
        <dbReference type="SAM" id="MobiDB-lite"/>
    </source>
</evidence>
<keyword evidence="1" id="KW-0539">Nucleus</keyword>
<dbReference type="Pfam" id="PF00172">
    <property type="entry name" value="Zn_clus"/>
    <property type="match status" value="1"/>
</dbReference>
<dbReference type="PANTHER" id="PTHR38111:SF11">
    <property type="entry name" value="TRANSCRIPTION FACTOR DOMAIN-CONTAINING PROTEIN-RELATED"/>
    <property type="match status" value="1"/>
</dbReference>
<organism evidence="4 5">
    <name type="scientific">Apiospora rasikravindrae</name>
    <dbReference type="NCBI Taxonomy" id="990691"/>
    <lineage>
        <taxon>Eukaryota</taxon>
        <taxon>Fungi</taxon>
        <taxon>Dikarya</taxon>
        <taxon>Ascomycota</taxon>
        <taxon>Pezizomycotina</taxon>
        <taxon>Sordariomycetes</taxon>
        <taxon>Xylariomycetidae</taxon>
        <taxon>Amphisphaeriales</taxon>
        <taxon>Apiosporaceae</taxon>
        <taxon>Apiospora</taxon>
    </lineage>
</organism>
<proteinExistence type="predicted"/>
<comment type="caution">
    <text evidence="4">The sequence shown here is derived from an EMBL/GenBank/DDBJ whole genome shotgun (WGS) entry which is preliminary data.</text>
</comment>
<dbReference type="CDD" id="cd00067">
    <property type="entry name" value="GAL4"/>
    <property type="match status" value="1"/>
</dbReference>
<dbReference type="PANTHER" id="PTHR38111">
    <property type="entry name" value="ZN(2)-C6 FUNGAL-TYPE DOMAIN-CONTAINING PROTEIN-RELATED"/>
    <property type="match status" value="1"/>
</dbReference>
<dbReference type="InterPro" id="IPR021858">
    <property type="entry name" value="Fun_TF"/>
</dbReference>